<dbReference type="GO" id="GO:0030170">
    <property type="term" value="F:pyridoxal phosphate binding"/>
    <property type="evidence" value="ECO:0007669"/>
    <property type="project" value="UniProtKB-UniRule"/>
</dbReference>
<comment type="subcellular location">
    <subcellularLocation>
        <location evidence="12">Cytoplasm</location>
    </subcellularLocation>
</comment>
<dbReference type="InterPro" id="IPR020578">
    <property type="entry name" value="Aminotrans_V_PyrdxlP_BS"/>
</dbReference>
<comment type="subunit">
    <text evidence="12">Homodimer.</text>
</comment>
<evidence type="ECO:0000256" key="12">
    <source>
        <dbReference type="HAMAP-Rule" id="MF_00160"/>
    </source>
</evidence>
<keyword evidence="7 12" id="KW-0663">Pyridoxal phosphate</keyword>
<dbReference type="PANTHER" id="PTHR43247">
    <property type="entry name" value="PHOSPHOSERINE AMINOTRANSFERASE"/>
    <property type="match status" value="1"/>
</dbReference>
<evidence type="ECO:0000256" key="1">
    <source>
        <dbReference type="ARBA" id="ARBA00004915"/>
    </source>
</evidence>
<evidence type="ECO:0000256" key="13">
    <source>
        <dbReference type="RuleBase" id="RU004505"/>
    </source>
</evidence>
<evidence type="ECO:0000256" key="2">
    <source>
        <dbReference type="ARBA" id="ARBA00005099"/>
    </source>
</evidence>
<keyword evidence="4 12" id="KW-0032">Aminotransferase</keyword>
<keyword evidence="5 12" id="KW-0028">Amino-acid biosynthesis</keyword>
<comment type="catalytic activity">
    <reaction evidence="10 12">
        <text>4-(phosphooxy)-L-threonine + 2-oxoglutarate = (R)-3-hydroxy-2-oxo-4-phosphooxybutanoate + L-glutamate</text>
        <dbReference type="Rhea" id="RHEA:16573"/>
        <dbReference type="ChEBI" id="CHEBI:16810"/>
        <dbReference type="ChEBI" id="CHEBI:29985"/>
        <dbReference type="ChEBI" id="CHEBI:58452"/>
        <dbReference type="ChEBI" id="CHEBI:58538"/>
        <dbReference type="EC" id="2.6.1.52"/>
    </reaction>
</comment>
<dbReference type="HAMAP" id="MF_00160">
    <property type="entry name" value="SerC_aminotrans_5"/>
    <property type="match status" value="1"/>
</dbReference>
<sequence length="363" mass="40931">MTNRVYNFGAGPSMLPEAILKEAQEEFLDWQNLGVSVLEVGHRTPQFSALLNHAEQSLRELLFIPPNYQVLFFGGAARTQFAMIPMNFLHPEEQAGYLVTGVWSHMALAEAQHLKKAYCIASGEEHGYKTIPEPKSWEIRENTSYVYYTPNETVNGVRFPYVPKTKGSTLIADMTSALLTEPIDIKNYGLIFAGAQKNIANAGLTIVIVRDDLLERLPVPPVPTMLNYKIQAEHHSLYATLPVFNCYLADKMFDWLKKQGGVEAIYRINCQKAAKLYQYLDSSDFYTTNIDPQVRSIVNICFSLKNEQLEGEFLRLAQLRGLYALQGHRLVGGLRASLYNAMPMAGVDALIEFMSEFAKENSR</sequence>
<organism evidence="15 16">
    <name type="scientific">Legionella cherrii</name>
    <dbReference type="NCBI Taxonomy" id="28084"/>
    <lineage>
        <taxon>Bacteria</taxon>
        <taxon>Pseudomonadati</taxon>
        <taxon>Pseudomonadota</taxon>
        <taxon>Gammaproteobacteria</taxon>
        <taxon>Legionellales</taxon>
        <taxon>Legionellaceae</taxon>
        <taxon>Legionella</taxon>
    </lineage>
</organism>
<feature type="binding site" evidence="12">
    <location>
        <begin position="77"/>
        <end position="78"/>
    </location>
    <ligand>
        <name>pyridoxal 5'-phosphate</name>
        <dbReference type="ChEBI" id="CHEBI:597326"/>
    </ligand>
</feature>
<keyword evidence="9 12" id="KW-0718">Serine biosynthesis</keyword>
<dbReference type="GO" id="GO:0005737">
    <property type="term" value="C:cytoplasm"/>
    <property type="evidence" value="ECO:0007669"/>
    <property type="project" value="UniProtKB-SubCell"/>
</dbReference>
<evidence type="ECO:0000256" key="10">
    <source>
        <dbReference type="ARBA" id="ARBA00047630"/>
    </source>
</evidence>
<comment type="pathway">
    <text evidence="1 12">Cofactor biosynthesis; pyridoxine 5'-phosphate biosynthesis; pyridoxine 5'-phosphate from D-erythrose 4-phosphate: step 3/5.</text>
</comment>
<dbReference type="Proteomes" id="UP000054921">
    <property type="component" value="Unassembled WGS sequence"/>
</dbReference>
<dbReference type="Gene3D" id="3.90.1150.10">
    <property type="entry name" value="Aspartate Aminotransferase, domain 1"/>
    <property type="match status" value="1"/>
</dbReference>
<evidence type="ECO:0000313" key="16">
    <source>
        <dbReference type="Proteomes" id="UP000054921"/>
    </source>
</evidence>
<dbReference type="GO" id="GO:0008615">
    <property type="term" value="P:pyridoxine biosynthetic process"/>
    <property type="evidence" value="ECO:0007669"/>
    <property type="project" value="UniProtKB-UniRule"/>
</dbReference>
<gene>
    <name evidence="12 15" type="primary">serC</name>
    <name evidence="15" type="ORF">Lche_1737</name>
</gene>
<dbReference type="InterPro" id="IPR015421">
    <property type="entry name" value="PyrdxlP-dep_Trfase_major"/>
</dbReference>
<keyword evidence="12" id="KW-0963">Cytoplasm</keyword>
<dbReference type="AlphaFoldDB" id="A0A0W0S9Y7"/>
<dbReference type="InterPro" id="IPR022278">
    <property type="entry name" value="Pser_aminoTfrase"/>
</dbReference>
<dbReference type="NCBIfam" id="NF003764">
    <property type="entry name" value="PRK05355.1"/>
    <property type="match status" value="1"/>
</dbReference>
<dbReference type="SUPFAM" id="SSF53383">
    <property type="entry name" value="PLP-dependent transferases"/>
    <property type="match status" value="1"/>
</dbReference>
<feature type="modified residue" description="N6-(pyridoxal phosphate)lysine" evidence="12">
    <location>
        <position position="197"/>
    </location>
</feature>
<accession>A0A0W0S9Y7</accession>
<feature type="binding site" evidence="12">
    <location>
        <position position="153"/>
    </location>
    <ligand>
        <name>pyridoxal 5'-phosphate</name>
        <dbReference type="ChEBI" id="CHEBI:597326"/>
    </ligand>
</feature>
<feature type="domain" description="Aminotransferase class V" evidence="14">
    <location>
        <begin position="5"/>
        <end position="350"/>
    </location>
</feature>
<evidence type="ECO:0000256" key="6">
    <source>
        <dbReference type="ARBA" id="ARBA00022679"/>
    </source>
</evidence>
<dbReference type="InterPro" id="IPR000192">
    <property type="entry name" value="Aminotrans_V_dom"/>
</dbReference>
<feature type="binding site" evidence="12">
    <location>
        <position position="173"/>
    </location>
    <ligand>
        <name>pyridoxal 5'-phosphate</name>
        <dbReference type="ChEBI" id="CHEBI:597326"/>
    </ligand>
</feature>
<evidence type="ECO:0000256" key="8">
    <source>
        <dbReference type="ARBA" id="ARBA00023096"/>
    </source>
</evidence>
<dbReference type="PIRSF" id="PIRSF000525">
    <property type="entry name" value="SerC"/>
    <property type="match status" value="1"/>
</dbReference>
<dbReference type="PATRIC" id="fig|28084.5.peg.1884"/>
<evidence type="ECO:0000256" key="5">
    <source>
        <dbReference type="ARBA" id="ARBA00022605"/>
    </source>
</evidence>
<dbReference type="EC" id="2.6.1.52" evidence="12"/>
<comment type="function">
    <text evidence="12">Catalyzes the reversible conversion of 3-phosphohydroxypyruvate to phosphoserine and of 3-hydroxy-2-oxo-4-phosphonooxybutanoate to phosphohydroxythreonine.</text>
</comment>
<keyword evidence="6 12" id="KW-0808">Transferase</keyword>
<dbReference type="Pfam" id="PF00266">
    <property type="entry name" value="Aminotran_5"/>
    <property type="match status" value="1"/>
</dbReference>
<comment type="catalytic activity">
    <reaction evidence="11 12 13">
        <text>O-phospho-L-serine + 2-oxoglutarate = 3-phosphooxypyruvate + L-glutamate</text>
        <dbReference type="Rhea" id="RHEA:14329"/>
        <dbReference type="ChEBI" id="CHEBI:16810"/>
        <dbReference type="ChEBI" id="CHEBI:18110"/>
        <dbReference type="ChEBI" id="CHEBI:29985"/>
        <dbReference type="ChEBI" id="CHEBI:57524"/>
        <dbReference type="EC" id="2.6.1.52"/>
    </reaction>
</comment>
<reference evidence="15 16" key="1">
    <citation type="submission" date="2015-11" db="EMBL/GenBank/DDBJ databases">
        <title>Genomic analysis of 38 Legionella species identifies large and diverse effector repertoires.</title>
        <authorList>
            <person name="Burstein D."/>
            <person name="Amaro F."/>
            <person name="Zusman T."/>
            <person name="Lifshitz Z."/>
            <person name="Cohen O."/>
            <person name="Gilbert J.A."/>
            <person name="Pupko T."/>
            <person name="Shuman H.A."/>
            <person name="Segal G."/>
        </authorList>
    </citation>
    <scope>NUCLEOTIDE SEQUENCE [LARGE SCALE GENOMIC DNA]</scope>
    <source>
        <strain evidence="15 16">ORW</strain>
    </source>
</reference>
<dbReference type="InterPro" id="IPR015422">
    <property type="entry name" value="PyrdxlP-dep_Trfase_small"/>
</dbReference>
<comment type="caution">
    <text evidence="12">Lacks conserved residue(s) required for the propagation of feature annotation.</text>
</comment>
<dbReference type="InterPro" id="IPR015424">
    <property type="entry name" value="PyrdxlP-dep_Trfase"/>
</dbReference>
<dbReference type="RefSeq" id="WP_058387747.1">
    <property type="nucleotide sequence ID" value="NZ_LNXW01000013.1"/>
</dbReference>
<dbReference type="Gene3D" id="3.40.640.10">
    <property type="entry name" value="Type I PLP-dependent aspartate aminotransferase-like (Major domain)"/>
    <property type="match status" value="1"/>
</dbReference>
<feature type="binding site" evidence="12">
    <location>
        <position position="103"/>
    </location>
    <ligand>
        <name>pyridoxal 5'-phosphate</name>
        <dbReference type="ChEBI" id="CHEBI:597326"/>
    </ligand>
</feature>
<dbReference type="GO" id="GO:0006564">
    <property type="term" value="P:L-serine biosynthetic process"/>
    <property type="evidence" value="ECO:0007669"/>
    <property type="project" value="UniProtKB-UniRule"/>
</dbReference>
<name>A0A0W0S9Y7_9GAMM</name>
<dbReference type="FunFam" id="3.40.640.10:FF:000010">
    <property type="entry name" value="Phosphoserine aminotransferase"/>
    <property type="match status" value="1"/>
</dbReference>
<evidence type="ECO:0000256" key="9">
    <source>
        <dbReference type="ARBA" id="ARBA00023299"/>
    </source>
</evidence>
<evidence type="ECO:0000256" key="3">
    <source>
        <dbReference type="ARBA" id="ARBA00006904"/>
    </source>
</evidence>
<evidence type="ECO:0000259" key="14">
    <source>
        <dbReference type="Pfam" id="PF00266"/>
    </source>
</evidence>
<dbReference type="UniPathway" id="UPA00135">
    <property type="reaction ID" value="UER00197"/>
</dbReference>
<dbReference type="PANTHER" id="PTHR43247:SF1">
    <property type="entry name" value="PHOSPHOSERINE AMINOTRANSFERASE"/>
    <property type="match status" value="1"/>
</dbReference>
<keyword evidence="8 12" id="KW-0664">Pyridoxine biosynthesis</keyword>
<feature type="binding site" evidence="12">
    <location>
        <position position="43"/>
    </location>
    <ligand>
        <name>L-glutamate</name>
        <dbReference type="ChEBI" id="CHEBI:29985"/>
    </ligand>
</feature>
<dbReference type="GO" id="GO:0004648">
    <property type="term" value="F:O-phospho-L-serine:2-oxoglutarate aminotransferase activity"/>
    <property type="evidence" value="ECO:0007669"/>
    <property type="project" value="UniProtKB-UniRule"/>
</dbReference>
<evidence type="ECO:0000256" key="7">
    <source>
        <dbReference type="ARBA" id="ARBA00022898"/>
    </source>
</evidence>
<feature type="binding site" evidence="12">
    <location>
        <position position="196"/>
    </location>
    <ligand>
        <name>pyridoxal 5'-phosphate</name>
        <dbReference type="ChEBI" id="CHEBI:597326"/>
    </ligand>
</feature>
<evidence type="ECO:0000256" key="4">
    <source>
        <dbReference type="ARBA" id="ARBA00022576"/>
    </source>
</evidence>
<dbReference type="STRING" id="28084.Lche_1737"/>
<comment type="similarity">
    <text evidence="3 12">Belongs to the class-V pyridoxal-phosphate-dependent aminotransferase family. SerC subfamily.</text>
</comment>
<evidence type="ECO:0000313" key="15">
    <source>
        <dbReference type="EMBL" id="KTC79717.1"/>
    </source>
</evidence>
<protein>
    <recommendedName>
        <fullName evidence="12">Phosphoserine aminotransferase</fullName>
        <ecNumber evidence="12">2.6.1.52</ecNumber>
    </recommendedName>
    <alternativeName>
        <fullName evidence="12">Phosphohydroxythreonine aminotransferase</fullName>
        <shortName evidence="12">PSAT</shortName>
    </alternativeName>
</protein>
<dbReference type="EMBL" id="LNXW01000013">
    <property type="protein sequence ID" value="KTC79717.1"/>
    <property type="molecule type" value="Genomic_DNA"/>
</dbReference>
<comment type="pathway">
    <text evidence="2 12 13">Amino-acid biosynthesis; L-serine biosynthesis; L-serine from 3-phospho-D-glycerate: step 2/3.</text>
</comment>
<dbReference type="FunFam" id="3.90.1150.10:FF:000006">
    <property type="entry name" value="Phosphoserine aminotransferase"/>
    <property type="match status" value="1"/>
</dbReference>
<evidence type="ECO:0000256" key="11">
    <source>
        <dbReference type="ARBA" id="ARBA00049007"/>
    </source>
</evidence>
<dbReference type="NCBIfam" id="TIGR01364">
    <property type="entry name" value="serC_1"/>
    <property type="match status" value="1"/>
</dbReference>
<proteinExistence type="inferred from homology"/>
<dbReference type="PROSITE" id="PS00595">
    <property type="entry name" value="AA_TRANSFER_CLASS_5"/>
    <property type="match status" value="1"/>
</dbReference>
<dbReference type="UniPathway" id="UPA00244">
    <property type="reaction ID" value="UER00311"/>
</dbReference>
<comment type="cofactor">
    <cofactor evidence="12">
        <name>pyridoxal 5'-phosphate</name>
        <dbReference type="ChEBI" id="CHEBI:597326"/>
    </cofactor>
    <text evidence="12">Binds 1 pyridoxal phosphate per subunit.</text>
</comment>
<dbReference type="OrthoDB" id="9809412at2"/>
<comment type="caution">
    <text evidence="15">The sequence shown here is derived from an EMBL/GenBank/DDBJ whole genome shotgun (WGS) entry which is preliminary data.</text>
</comment>